<evidence type="ECO:0000313" key="2">
    <source>
        <dbReference type="Proteomes" id="UP000460298"/>
    </source>
</evidence>
<reference evidence="1 2" key="1">
    <citation type="submission" date="2019-10" db="EMBL/GenBank/DDBJ databases">
        <title>Extracellular Electron Transfer in a Candidatus Methanoperedens spp. Enrichment Culture.</title>
        <authorList>
            <person name="Berger S."/>
            <person name="Rangel Shaw D."/>
            <person name="Berben T."/>
            <person name="In 'T Zandt M."/>
            <person name="Frank J."/>
            <person name="Reimann J."/>
            <person name="Jetten M.S.M."/>
            <person name="Welte C.U."/>
        </authorList>
    </citation>
    <scope>NUCLEOTIDE SEQUENCE [LARGE SCALE GENOMIC DNA]</scope>
    <source>
        <strain evidence="1">SB12</strain>
    </source>
</reference>
<accession>A0A833LVF0</accession>
<proteinExistence type="predicted"/>
<dbReference type="Proteomes" id="UP000460298">
    <property type="component" value="Unassembled WGS sequence"/>
</dbReference>
<gene>
    <name evidence="1" type="ORF">F9K24_19195</name>
</gene>
<evidence type="ECO:0000313" key="1">
    <source>
        <dbReference type="EMBL" id="KAB2929634.1"/>
    </source>
</evidence>
<dbReference type="AlphaFoldDB" id="A0A833LVF0"/>
<name>A0A833LVF0_9LEPT</name>
<protein>
    <submittedName>
        <fullName evidence="1">Uncharacterized protein</fullName>
    </submittedName>
</protein>
<sequence length="189" mass="21064">MEPTRKAVLATACLQAHEDDYGIAISPLIVQSFLKNLERADRYLWNSSTAIAGEQGTVRHLRLTPPSWTIQSELGHFKCETVCPDGRWKEAARYLPLFEDTSGSVIIVRIDDPAYPLGWLNPVVLEAFLDGHDSYYDGVIPLNIGIKDFLVNLHPVSTDRESASRPSAIPSFRTDLWSAMERSFAAMAS</sequence>
<dbReference type="EMBL" id="WBUI01000028">
    <property type="protein sequence ID" value="KAB2929634.1"/>
    <property type="molecule type" value="Genomic_DNA"/>
</dbReference>
<organism evidence="1 2">
    <name type="scientific">Leptonema illini</name>
    <dbReference type="NCBI Taxonomy" id="183"/>
    <lineage>
        <taxon>Bacteria</taxon>
        <taxon>Pseudomonadati</taxon>
        <taxon>Spirochaetota</taxon>
        <taxon>Spirochaetia</taxon>
        <taxon>Leptospirales</taxon>
        <taxon>Leptospiraceae</taxon>
        <taxon>Leptonema</taxon>
    </lineage>
</organism>
<comment type="caution">
    <text evidence="1">The sequence shown here is derived from an EMBL/GenBank/DDBJ whole genome shotgun (WGS) entry which is preliminary data.</text>
</comment>